<dbReference type="Pfam" id="PF00096">
    <property type="entry name" value="zf-C2H2"/>
    <property type="match status" value="2"/>
</dbReference>
<evidence type="ECO:0000256" key="9">
    <source>
        <dbReference type="PROSITE-ProRule" id="PRU00042"/>
    </source>
</evidence>
<evidence type="ECO:0000256" key="4">
    <source>
        <dbReference type="ARBA" id="ARBA00022771"/>
    </source>
</evidence>
<evidence type="ECO:0000256" key="7">
    <source>
        <dbReference type="ARBA" id="ARBA00023163"/>
    </source>
</evidence>
<dbReference type="GO" id="GO:0000978">
    <property type="term" value="F:RNA polymerase II cis-regulatory region sequence-specific DNA binding"/>
    <property type="evidence" value="ECO:0007669"/>
    <property type="project" value="TreeGrafter"/>
</dbReference>
<feature type="domain" description="C2H2-type" evidence="10">
    <location>
        <begin position="60"/>
        <end position="82"/>
    </location>
</feature>
<dbReference type="EMBL" id="VZRQ01006898">
    <property type="protein sequence ID" value="NWV95445.1"/>
    <property type="molecule type" value="Genomic_DNA"/>
</dbReference>
<keyword evidence="7" id="KW-0804">Transcription</keyword>
<keyword evidence="4 9" id="KW-0863">Zinc-finger</keyword>
<evidence type="ECO:0000313" key="11">
    <source>
        <dbReference type="EMBL" id="NWV95445.1"/>
    </source>
</evidence>
<organism evidence="11 12">
    <name type="scientific">Machaerirhynchus nigripectus</name>
    <dbReference type="NCBI Taxonomy" id="1160894"/>
    <lineage>
        <taxon>Eukaryota</taxon>
        <taxon>Metazoa</taxon>
        <taxon>Chordata</taxon>
        <taxon>Craniata</taxon>
        <taxon>Vertebrata</taxon>
        <taxon>Euteleostomi</taxon>
        <taxon>Archelosauria</taxon>
        <taxon>Archosauria</taxon>
        <taxon>Dinosauria</taxon>
        <taxon>Saurischia</taxon>
        <taxon>Theropoda</taxon>
        <taxon>Coelurosauria</taxon>
        <taxon>Aves</taxon>
        <taxon>Neognathae</taxon>
        <taxon>Neoaves</taxon>
        <taxon>Telluraves</taxon>
        <taxon>Australaves</taxon>
        <taxon>Passeriformes</taxon>
        <taxon>Corvoidea</taxon>
        <taxon>Dicruridae</taxon>
        <taxon>Machaerirhynchus</taxon>
    </lineage>
</organism>
<proteinExistence type="predicted"/>
<keyword evidence="12" id="KW-1185">Reference proteome</keyword>
<keyword evidence="2" id="KW-0479">Metal-binding</keyword>
<dbReference type="PROSITE" id="PS00028">
    <property type="entry name" value="ZINC_FINGER_C2H2_1"/>
    <property type="match status" value="2"/>
</dbReference>
<dbReference type="GO" id="GO:0008270">
    <property type="term" value="F:zinc ion binding"/>
    <property type="evidence" value="ECO:0007669"/>
    <property type="project" value="UniProtKB-KW"/>
</dbReference>
<evidence type="ECO:0000259" key="10">
    <source>
        <dbReference type="PROSITE" id="PS50157"/>
    </source>
</evidence>
<reference evidence="11 12" key="1">
    <citation type="submission" date="2019-09" db="EMBL/GenBank/DDBJ databases">
        <title>Bird 10,000 Genomes (B10K) Project - Family phase.</title>
        <authorList>
            <person name="Zhang G."/>
        </authorList>
    </citation>
    <scope>NUCLEOTIDE SEQUENCE [LARGE SCALE GENOMIC DNA]</scope>
    <source>
        <strain evidence="11">B10K-DU-029-43</strain>
        <tissue evidence="11">Heart</tissue>
    </source>
</reference>
<dbReference type="PANTHER" id="PTHR23226">
    <property type="entry name" value="ZINC FINGER AND SCAN DOMAIN-CONTAINING"/>
    <property type="match status" value="1"/>
</dbReference>
<evidence type="ECO:0000256" key="3">
    <source>
        <dbReference type="ARBA" id="ARBA00022737"/>
    </source>
</evidence>
<evidence type="ECO:0000313" key="12">
    <source>
        <dbReference type="Proteomes" id="UP000574967"/>
    </source>
</evidence>
<gene>
    <name evidence="11" type="primary">Znf91_1</name>
    <name evidence="11" type="ORF">MACNIG_R07809</name>
</gene>
<dbReference type="AlphaFoldDB" id="A0A7K6J4X3"/>
<evidence type="ECO:0000256" key="1">
    <source>
        <dbReference type="ARBA" id="ARBA00004123"/>
    </source>
</evidence>
<keyword evidence="5" id="KW-0862">Zinc</keyword>
<dbReference type="Gene3D" id="3.30.160.60">
    <property type="entry name" value="Classic Zinc Finger"/>
    <property type="match status" value="2"/>
</dbReference>
<feature type="domain" description="C2H2-type" evidence="10">
    <location>
        <begin position="32"/>
        <end position="59"/>
    </location>
</feature>
<dbReference type="PROSITE" id="PS50157">
    <property type="entry name" value="ZINC_FINGER_C2H2_2"/>
    <property type="match status" value="2"/>
</dbReference>
<comment type="caution">
    <text evidence="11">The sequence shown here is derived from an EMBL/GenBank/DDBJ whole genome shotgun (WGS) entry which is preliminary data.</text>
</comment>
<evidence type="ECO:0000256" key="5">
    <source>
        <dbReference type="ARBA" id="ARBA00022833"/>
    </source>
</evidence>
<dbReference type="SUPFAM" id="SSF57667">
    <property type="entry name" value="beta-beta-alpha zinc fingers"/>
    <property type="match status" value="1"/>
</dbReference>
<evidence type="ECO:0000256" key="6">
    <source>
        <dbReference type="ARBA" id="ARBA00023015"/>
    </source>
</evidence>
<dbReference type="GO" id="GO:0005634">
    <property type="term" value="C:nucleus"/>
    <property type="evidence" value="ECO:0007669"/>
    <property type="project" value="UniProtKB-SubCell"/>
</dbReference>
<dbReference type="SMART" id="SM00355">
    <property type="entry name" value="ZnF_C2H2"/>
    <property type="match status" value="2"/>
</dbReference>
<protein>
    <submittedName>
        <fullName evidence="11">ZNF91 protein</fullName>
    </submittedName>
</protein>
<evidence type="ECO:0000256" key="8">
    <source>
        <dbReference type="ARBA" id="ARBA00023242"/>
    </source>
</evidence>
<name>A0A7K6J4X3_9CORV</name>
<comment type="subcellular location">
    <subcellularLocation>
        <location evidence="1">Nucleus</location>
    </subcellularLocation>
</comment>
<dbReference type="InterPro" id="IPR036236">
    <property type="entry name" value="Znf_C2H2_sf"/>
</dbReference>
<accession>A0A7K6J4X3</accession>
<dbReference type="FunFam" id="3.30.160.60:FF:000060">
    <property type="entry name" value="zinc finger protein 436"/>
    <property type="match status" value="1"/>
</dbReference>
<feature type="non-terminal residue" evidence="11">
    <location>
        <position position="82"/>
    </location>
</feature>
<keyword evidence="8" id="KW-0539">Nucleus</keyword>
<sequence length="82" mass="9429">ERPALSWDGGWRFLWSSELVSPEQLPNREKSYKCEQCGRNFISISDLTWHVMDHAGEPSYKCRECGEIFSETSGLIGHLAMH</sequence>
<dbReference type="GO" id="GO:0000981">
    <property type="term" value="F:DNA-binding transcription factor activity, RNA polymerase II-specific"/>
    <property type="evidence" value="ECO:0007669"/>
    <property type="project" value="TreeGrafter"/>
</dbReference>
<keyword evidence="3" id="KW-0677">Repeat</keyword>
<feature type="non-terminal residue" evidence="11">
    <location>
        <position position="1"/>
    </location>
</feature>
<dbReference type="Proteomes" id="UP000574967">
    <property type="component" value="Unassembled WGS sequence"/>
</dbReference>
<keyword evidence="6" id="KW-0805">Transcription regulation</keyword>
<dbReference type="PANTHER" id="PTHR23226:SF416">
    <property type="entry name" value="FI01424P"/>
    <property type="match status" value="1"/>
</dbReference>
<evidence type="ECO:0000256" key="2">
    <source>
        <dbReference type="ARBA" id="ARBA00022723"/>
    </source>
</evidence>
<dbReference type="InterPro" id="IPR013087">
    <property type="entry name" value="Znf_C2H2_type"/>
</dbReference>